<feature type="region of interest" description="Disordered" evidence="1">
    <location>
        <begin position="254"/>
        <end position="303"/>
    </location>
</feature>
<comment type="caution">
    <text evidence="2">The sequence shown here is derived from an EMBL/GenBank/DDBJ whole genome shotgun (WGS) entry which is preliminary data.</text>
</comment>
<evidence type="ECO:0000313" key="3">
    <source>
        <dbReference type="Proteomes" id="UP000887116"/>
    </source>
</evidence>
<proteinExistence type="predicted"/>
<reference evidence="2" key="1">
    <citation type="submission" date="2020-07" db="EMBL/GenBank/DDBJ databases">
        <title>Multicomponent nature underlies the extraordinary mechanical properties of spider dragline silk.</title>
        <authorList>
            <person name="Kono N."/>
            <person name="Nakamura H."/>
            <person name="Mori M."/>
            <person name="Yoshida Y."/>
            <person name="Ohtoshi R."/>
            <person name="Malay A.D."/>
            <person name="Moran D.A.P."/>
            <person name="Tomita M."/>
            <person name="Numata K."/>
            <person name="Arakawa K."/>
        </authorList>
    </citation>
    <scope>NUCLEOTIDE SEQUENCE</scope>
</reference>
<protein>
    <submittedName>
        <fullName evidence="2">Uncharacterized protein</fullName>
    </submittedName>
</protein>
<accession>A0A8X6LTX9</accession>
<organism evidence="2 3">
    <name type="scientific">Trichonephila clavata</name>
    <name type="common">Joro spider</name>
    <name type="synonym">Nephila clavata</name>
    <dbReference type="NCBI Taxonomy" id="2740835"/>
    <lineage>
        <taxon>Eukaryota</taxon>
        <taxon>Metazoa</taxon>
        <taxon>Ecdysozoa</taxon>
        <taxon>Arthropoda</taxon>
        <taxon>Chelicerata</taxon>
        <taxon>Arachnida</taxon>
        <taxon>Araneae</taxon>
        <taxon>Araneomorphae</taxon>
        <taxon>Entelegynae</taxon>
        <taxon>Araneoidea</taxon>
        <taxon>Nephilidae</taxon>
        <taxon>Trichonephila</taxon>
    </lineage>
</organism>
<evidence type="ECO:0000256" key="1">
    <source>
        <dbReference type="SAM" id="MobiDB-lite"/>
    </source>
</evidence>
<gene>
    <name evidence="2" type="primary">AVEN_76496_1</name>
    <name evidence="2" type="ORF">TNCT_223651</name>
</gene>
<keyword evidence="3" id="KW-1185">Reference proteome</keyword>
<dbReference type="OrthoDB" id="6436651at2759"/>
<feature type="region of interest" description="Disordered" evidence="1">
    <location>
        <begin position="394"/>
        <end position="414"/>
    </location>
</feature>
<feature type="compositionally biased region" description="Acidic residues" evidence="1">
    <location>
        <begin position="278"/>
        <end position="287"/>
    </location>
</feature>
<dbReference type="Proteomes" id="UP000887116">
    <property type="component" value="Unassembled WGS sequence"/>
</dbReference>
<dbReference type="AlphaFoldDB" id="A0A8X6LTX9"/>
<name>A0A8X6LTX9_TRICU</name>
<sequence>MSPPTLSAPDIQIGIDMPMSADEETKHKQHDECDNLREEFRRVIVPLLRRSINDRPSDITTYCARYFETLLEERRRTLPGNQTQEDEFSKKEVKMEACEPKPQLQGSTSLPVLTSNAHGSRLCLREASSWSNPSDSSSLPPRLWHMSYDVADTMSGNRGSNEQQYNILDKKHDKMGEMDGNLSLDNKGKRKKDIDVNENKNIFNIASKERQNSYLKSETSAHIVSECIDEVEQELTEIVNLASTSAFALPKPTNRKKWSVDVGSESQVEIKSKSPDVSSDEDDNDSEEYIKPRNKRDVTSSLSKNCTEEASSAGSLGLIPDLKGLENLVNQNGQLHLSATTSKEDIENVANSVARALQELIRGLNAMKLFLNAKLQKVKCLTHSTQRPHLEEKIQAPPRKKRSATTVSASNDQCKHADTFRTKLNLPDVVPDNGINAELARDRETKLCKENGIEQG</sequence>
<feature type="compositionally biased region" description="Basic and acidic residues" evidence="1">
    <location>
        <begin position="288"/>
        <end position="298"/>
    </location>
</feature>
<dbReference type="EMBL" id="BMAO01008066">
    <property type="protein sequence ID" value="GFR20542.1"/>
    <property type="molecule type" value="Genomic_DNA"/>
</dbReference>
<evidence type="ECO:0000313" key="2">
    <source>
        <dbReference type="EMBL" id="GFR20542.1"/>
    </source>
</evidence>